<dbReference type="PRINTS" id="PR00605">
    <property type="entry name" value="CYTCHROMECIC"/>
</dbReference>
<comment type="subcellular location">
    <subcellularLocation>
        <location evidence="1">Periplasm</location>
    </subcellularLocation>
</comment>
<feature type="binding site" description="covalent" evidence="8">
    <location>
        <position position="151"/>
    </location>
    <ligand>
        <name>heme c</name>
        <dbReference type="ChEBI" id="CHEBI:61717"/>
        <label>2</label>
    </ligand>
</feature>
<keyword evidence="4 9" id="KW-0479">Metal-binding</keyword>
<feature type="binding site" description="covalent" evidence="8">
    <location>
        <position position="45"/>
    </location>
    <ligand>
        <name>heme c</name>
        <dbReference type="ChEBI" id="CHEBI:61717"/>
        <label>1</label>
    </ligand>
</feature>
<gene>
    <name evidence="12" type="ORF">SAMN05192543_11353</name>
</gene>
<evidence type="ECO:0000256" key="8">
    <source>
        <dbReference type="PIRSR" id="PIRSR000005-1"/>
    </source>
</evidence>
<keyword evidence="5" id="KW-0574">Periplasm</keyword>
<keyword evidence="6" id="KW-0249">Electron transport</keyword>
<reference evidence="12 13" key="1">
    <citation type="submission" date="2016-10" db="EMBL/GenBank/DDBJ databases">
        <authorList>
            <person name="de Groot N.N."/>
        </authorList>
    </citation>
    <scope>NUCLEOTIDE SEQUENCE [LARGE SCALE GENOMIC DNA]</scope>
    <source>
        <strain evidence="12 13">LMG 23650</strain>
    </source>
</reference>
<evidence type="ECO:0000256" key="5">
    <source>
        <dbReference type="ARBA" id="ARBA00022764"/>
    </source>
</evidence>
<dbReference type="GO" id="GO:0009055">
    <property type="term" value="F:electron transfer activity"/>
    <property type="evidence" value="ECO:0007669"/>
    <property type="project" value="InterPro"/>
</dbReference>
<dbReference type="GO" id="GO:0005506">
    <property type="term" value="F:iron ion binding"/>
    <property type="evidence" value="ECO:0007669"/>
    <property type="project" value="InterPro"/>
</dbReference>
<keyword evidence="10" id="KW-0732">Signal</keyword>
<evidence type="ECO:0000259" key="11">
    <source>
        <dbReference type="PROSITE" id="PS51007"/>
    </source>
</evidence>
<evidence type="ECO:0000256" key="1">
    <source>
        <dbReference type="ARBA" id="ARBA00004418"/>
    </source>
</evidence>
<dbReference type="Proteomes" id="UP000199548">
    <property type="component" value="Unassembled WGS sequence"/>
</dbReference>
<keyword evidence="3 8" id="KW-0349">Heme</keyword>
<organism evidence="12 13">
    <name type="scientific">Paraburkholderia megapolitana</name>
    <dbReference type="NCBI Taxonomy" id="420953"/>
    <lineage>
        <taxon>Bacteria</taxon>
        <taxon>Pseudomonadati</taxon>
        <taxon>Pseudomonadota</taxon>
        <taxon>Betaproteobacteria</taxon>
        <taxon>Burkholderiales</taxon>
        <taxon>Burkholderiaceae</taxon>
        <taxon>Paraburkholderia</taxon>
    </lineage>
</organism>
<protein>
    <recommendedName>
        <fullName evidence="11">Cytochrome c domain-containing protein</fullName>
    </recommendedName>
</protein>
<dbReference type="PIRSF" id="PIRSF000005">
    <property type="entry name" value="Cytochrome_c4"/>
    <property type="match status" value="1"/>
</dbReference>
<feature type="binding site" description="covalent" evidence="8">
    <location>
        <position position="48"/>
    </location>
    <ligand>
        <name>heme c</name>
        <dbReference type="ChEBI" id="CHEBI:61717"/>
        <label>1</label>
    </ligand>
</feature>
<dbReference type="InterPro" id="IPR008168">
    <property type="entry name" value="Cyt_C_IC"/>
</dbReference>
<sequence>MNRLGKFLVVLHTAAGLSVFAAQARAADPAKPDANKGQVIATQVCAACHAADGNSAGGAYPKLAGQHPEYLVKQLKDFKTQPGATKPARNNAIMVGIVAGLSDQDMVNVATYFSEQTPKPGFAHNKDTVALGLKIYRGGIAEKGVPACASCHGPTGQGIPSQYPRLSGQWADYTVAQLTAFQQGPGARNNNEAMHTIASRLSDSEIKAVADYIAGLH</sequence>
<dbReference type="GO" id="GO:0020037">
    <property type="term" value="F:heme binding"/>
    <property type="evidence" value="ECO:0007669"/>
    <property type="project" value="InterPro"/>
</dbReference>
<evidence type="ECO:0000256" key="7">
    <source>
        <dbReference type="ARBA" id="ARBA00023004"/>
    </source>
</evidence>
<feature type="domain" description="Cytochrome c" evidence="11">
    <location>
        <begin position="127"/>
        <end position="217"/>
    </location>
</feature>
<dbReference type="Gene3D" id="1.10.760.10">
    <property type="entry name" value="Cytochrome c-like domain"/>
    <property type="match status" value="2"/>
</dbReference>
<name>A0A1I3V7X7_9BURK</name>
<dbReference type="InterPro" id="IPR050597">
    <property type="entry name" value="Cytochrome_c_Oxidase_Subunit"/>
</dbReference>
<evidence type="ECO:0000256" key="10">
    <source>
        <dbReference type="SAM" id="SignalP"/>
    </source>
</evidence>
<feature type="binding site" description="axial binding residue" evidence="9">
    <location>
        <position position="194"/>
    </location>
    <ligand>
        <name>heme c</name>
        <dbReference type="ChEBI" id="CHEBI:61717"/>
        <label>2</label>
    </ligand>
    <ligandPart>
        <name>Fe</name>
        <dbReference type="ChEBI" id="CHEBI:18248"/>
    </ligandPart>
</feature>
<dbReference type="InterPro" id="IPR009056">
    <property type="entry name" value="Cyt_c-like_dom"/>
</dbReference>
<dbReference type="PANTHER" id="PTHR33751">
    <property type="entry name" value="CBB3-TYPE CYTOCHROME C OXIDASE SUBUNIT FIXP"/>
    <property type="match status" value="1"/>
</dbReference>
<keyword evidence="2" id="KW-0813">Transport</keyword>
<dbReference type="RefSeq" id="WP_091019661.1">
    <property type="nucleotide sequence ID" value="NZ_CP041745.1"/>
</dbReference>
<feature type="binding site" description="axial binding residue" evidence="9">
    <location>
        <position position="152"/>
    </location>
    <ligand>
        <name>heme c</name>
        <dbReference type="ChEBI" id="CHEBI:61717"/>
        <label>2</label>
    </ligand>
    <ligandPart>
        <name>Fe</name>
        <dbReference type="ChEBI" id="CHEBI:18248"/>
    </ligandPart>
</feature>
<dbReference type="OrthoDB" id="9773456at2"/>
<dbReference type="InterPro" id="IPR036909">
    <property type="entry name" value="Cyt_c-like_dom_sf"/>
</dbReference>
<evidence type="ECO:0000256" key="3">
    <source>
        <dbReference type="ARBA" id="ARBA00022617"/>
    </source>
</evidence>
<dbReference type="InterPro" id="IPR024167">
    <property type="entry name" value="Cytochrome_c4-like"/>
</dbReference>
<dbReference type="EMBL" id="FOQU01000013">
    <property type="protein sequence ID" value="SFJ91272.1"/>
    <property type="molecule type" value="Genomic_DNA"/>
</dbReference>
<evidence type="ECO:0000256" key="9">
    <source>
        <dbReference type="PIRSR" id="PIRSR000005-2"/>
    </source>
</evidence>
<dbReference type="Pfam" id="PF00034">
    <property type="entry name" value="Cytochrom_C"/>
    <property type="match status" value="2"/>
</dbReference>
<dbReference type="STRING" id="420953.SAMN05192543_11353"/>
<evidence type="ECO:0000256" key="4">
    <source>
        <dbReference type="ARBA" id="ARBA00022723"/>
    </source>
</evidence>
<comment type="PTM">
    <text evidence="8">Binds 2 heme c groups covalently per subunit.</text>
</comment>
<feature type="domain" description="Cytochrome c" evidence="11">
    <location>
        <begin position="32"/>
        <end position="117"/>
    </location>
</feature>
<dbReference type="GO" id="GO:0042597">
    <property type="term" value="C:periplasmic space"/>
    <property type="evidence" value="ECO:0007669"/>
    <property type="project" value="UniProtKB-SubCell"/>
</dbReference>
<keyword evidence="7 9" id="KW-0408">Iron</keyword>
<dbReference type="PROSITE" id="PS51007">
    <property type="entry name" value="CYTC"/>
    <property type="match status" value="2"/>
</dbReference>
<feature type="signal peptide" evidence="10">
    <location>
        <begin position="1"/>
        <end position="26"/>
    </location>
</feature>
<feature type="binding site" description="covalent" evidence="8">
    <location>
        <position position="148"/>
    </location>
    <ligand>
        <name>heme c</name>
        <dbReference type="ChEBI" id="CHEBI:61717"/>
        <label>2</label>
    </ligand>
</feature>
<evidence type="ECO:0000256" key="6">
    <source>
        <dbReference type="ARBA" id="ARBA00022982"/>
    </source>
</evidence>
<keyword evidence="13" id="KW-1185">Reference proteome</keyword>
<evidence type="ECO:0000256" key="2">
    <source>
        <dbReference type="ARBA" id="ARBA00022448"/>
    </source>
</evidence>
<accession>A0A1I3V7X7</accession>
<evidence type="ECO:0000313" key="13">
    <source>
        <dbReference type="Proteomes" id="UP000199548"/>
    </source>
</evidence>
<proteinExistence type="predicted"/>
<dbReference type="SUPFAM" id="SSF46626">
    <property type="entry name" value="Cytochrome c"/>
    <property type="match status" value="2"/>
</dbReference>
<dbReference type="PANTHER" id="PTHR33751:SF9">
    <property type="entry name" value="CYTOCHROME C4"/>
    <property type="match status" value="1"/>
</dbReference>
<feature type="chain" id="PRO_5011796323" description="Cytochrome c domain-containing protein" evidence="10">
    <location>
        <begin position="27"/>
        <end position="217"/>
    </location>
</feature>
<evidence type="ECO:0000313" key="12">
    <source>
        <dbReference type="EMBL" id="SFJ91272.1"/>
    </source>
</evidence>
<feature type="binding site" description="axial binding residue" evidence="9">
    <location>
        <position position="49"/>
    </location>
    <ligand>
        <name>heme c</name>
        <dbReference type="ChEBI" id="CHEBI:61717"/>
        <label>1</label>
    </ligand>
    <ligandPart>
        <name>Fe</name>
        <dbReference type="ChEBI" id="CHEBI:18248"/>
    </ligandPart>
</feature>
<dbReference type="AlphaFoldDB" id="A0A1I3V7X7"/>
<feature type="binding site" description="axial binding residue" evidence="9">
    <location>
        <position position="94"/>
    </location>
    <ligand>
        <name>heme c</name>
        <dbReference type="ChEBI" id="CHEBI:61717"/>
        <label>1</label>
    </ligand>
    <ligandPart>
        <name>Fe</name>
        <dbReference type="ChEBI" id="CHEBI:18248"/>
    </ligandPart>
</feature>